<dbReference type="InterPro" id="IPR040521">
    <property type="entry name" value="KDZ"/>
</dbReference>
<organism evidence="2 3">
    <name type="scientific">Ascobolus immersus RN42</name>
    <dbReference type="NCBI Taxonomy" id="1160509"/>
    <lineage>
        <taxon>Eukaryota</taxon>
        <taxon>Fungi</taxon>
        <taxon>Dikarya</taxon>
        <taxon>Ascomycota</taxon>
        <taxon>Pezizomycotina</taxon>
        <taxon>Pezizomycetes</taxon>
        <taxon>Pezizales</taxon>
        <taxon>Ascobolaceae</taxon>
        <taxon>Ascobolus</taxon>
    </lineage>
</organism>
<dbReference type="AlphaFoldDB" id="A0A3N4HGV4"/>
<evidence type="ECO:0000313" key="2">
    <source>
        <dbReference type="EMBL" id="RPA71290.1"/>
    </source>
</evidence>
<gene>
    <name evidence="2" type="ORF">BJ508DRAFT_315759</name>
</gene>
<feature type="compositionally biased region" description="Basic and acidic residues" evidence="1">
    <location>
        <begin position="710"/>
        <end position="719"/>
    </location>
</feature>
<protein>
    <submittedName>
        <fullName evidence="2">Uncharacterized protein</fullName>
    </submittedName>
</protein>
<dbReference type="Pfam" id="PF18758">
    <property type="entry name" value="KDZ"/>
    <property type="match status" value="1"/>
</dbReference>
<dbReference type="Proteomes" id="UP000275078">
    <property type="component" value="Unassembled WGS sequence"/>
</dbReference>
<feature type="compositionally biased region" description="Acidic residues" evidence="1">
    <location>
        <begin position="691"/>
        <end position="707"/>
    </location>
</feature>
<dbReference type="STRING" id="1160509.A0A3N4HGV4"/>
<dbReference type="EMBL" id="ML119949">
    <property type="protein sequence ID" value="RPA71290.1"/>
    <property type="molecule type" value="Genomic_DNA"/>
</dbReference>
<evidence type="ECO:0000313" key="3">
    <source>
        <dbReference type="Proteomes" id="UP000275078"/>
    </source>
</evidence>
<dbReference type="OrthoDB" id="5282763at2759"/>
<proteinExistence type="predicted"/>
<name>A0A3N4HGV4_ASCIM</name>
<evidence type="ECO:0000256" key="1">
    <source>
        <dbReference type="SAM" id="MobiDB-lite"/>
    </source>
</evidence>
<keyword evidence="3" id="KW-1185">Reference proteome</keyword>
<feature type="compositionally biased region" description="Basic and acidic residues" evidence="1">
    <location>
        <begin position="676"/>
        <end position="688"/>
    </location>
</feature>
<feature type="region of interest" description="Disordered" evidence="1">
    <location>
        <begin position="676"/>
        <end position="719"/>
    </location>
</feature>
<accession>A0A3N4HGV4</accession>
<dbReference type="PANTHER" id="PTHR33096:SF1">
    <property type="entry name" value="CXC1-LIKE CYSTEINE CLUSTER ASSOCIATED WITH KDZ TRANSPOSASES DOMAIN-CONTAINING PROTEIN"/>
    <property type="match status" value="1"/>
</dbReference>
<dbReference type="PANTHER" id="PTHR33096">
    <property type="entry name" value="CXC2 DOMAIN-CONTAINING PROTEIN"/>
    <property type="match status" value="1"/>
</dbReference>
<reference evidence="2 3" key="1">
    <citation type="journal article" date="2018" name="Nat. Ecol. Evol.">
        <title>Pezizomycetes genomes reveal the molecular basis of ectomycorrhizal truffle lifestyle.</title>
        <authorList>
            <person name="Murat C."/>
            <person name="Payen T."/>
            <person name="Noel B."/>
            <person name="Kuo A."/>
            <person name="Morin E."/>
            <person name="Chen J."/>
            <person name="Kohler A."/>
            <person name="Krizsan K."/>
            <person name="Balestrini R."/>
            <person name="Da Silva C."/>
            <person name="Montanini B."/>
            <person name="Hainaut M."/>
            <person name="Levati E."/>
            <person name="Barry K.W."/>
            <person name="Belfiori B."/>
            <person name="Cichocki N."/>
            <person name="Clum A."/>
            <person name="Dockter R.B."/>
            <person name="Fauchery L."/>
            <person name="Guy J."/>
            <person name="Iotti M."/>
            <person name="Le Tacon F."/>
            <person name="Lindquist E.A."/>
            <person name="Lipzen A."/>
            <person name="Malagnac F."/>
            <person name="Mello A."/>
            <person name="Molinier V."/>
            <person name="Miyauchi S."/>
            <person name="Poulain J."/>
            <person name="Riccioni C."/>
            <person name="Rubini A."/>
            <person name="Sitrit Y."/>
            <person name="Splivallo R."/>
            <person name="Traeger S."/>
            <person name="Wang M."/>
            <person name="Zifcakova L."/>
            <person name="Wipf D."/>
            <person name="Zambonelli A."/>
            <person name="Paolocci F."/>
            <person name="Nowrousian M."/>
            <person name="Ottonello S."/>
            <person name="Baldrian P."/>
            <person name="Spatafora J.W."/>
            <person name="Henrissat B."/>
            <person name="Nagy L.G."/>
            <person name="Aury J.M."/>
            <person name="Wincker P."/>
            <person name="Grigoriev I.V."/>
            <person name="Bonfante P."/>
            <person name="Martin F.M."/>
        </authorList>
    </citation>
    <scope>NUCLEOTIDE SEQUENCE [LARGE SCALE GENOMIC DNA]</scope>
    <source>
        <strain evidence="2 3">RN42</strain>
    </source>
</reference>
<sequence>MGYPSGMFVPVDESMKARVPSNQGPPPDICAHNFKAAAAKAEKPHSMAKCDETGLFALVCRHDIPLKLMNNYVGERFEYVILILKAFLEVAKVEMDLVDTDIETILTYDVACRLSPFIKRNHPELARLVTVVVNKFHGIAHELRCQVLYGAISHTHLGNTDGEGVGRFWSFLKWLVAAGRESTPENRTLFIEDHSYFQTGRKYLKFGMSLYERYKTAKLLSEKHSARLKTVLGQKLSLKDVSGSVFTVVVDEARLQVEIKSQKEYFASQKSRKVKSVNNIFLARWEEEAIKTRIKAANERFRSGEIDAREHTRLVRQAGNLKEKEAATEVLLKKHKHVRDQWVVGGAMWEAAVKKLDPNRTIYAAILMEEEAERQKGNLSKSGHNLKMRKLRENTHNLMDALKQKPIDWKSGGRLYTRFKCEAIIEQLEDIYAQLLSESAARALQLRNLKARIRGSNKKAAQAFKIVRKFNDLAQTIPAPFTPPLLQKSAFYDKDELLTAPETDETDALWKLEMLRSELCNFGASAPKEVGWPYSAAIRFGIDAFHRTSRAFEEMELIQIEWCRLVQFTSRRTEILLACHKNPSPAIRTQYNLDIFLGLLWDEIRALQSLIKASDLFQRDYPTWIKEEVRKLNEFDENELTQMKALYSECLEKVKQNHQFIEAGFEANEFDGIERETDDIQRDVRDGYMSDAEDSDGEWEELDDEATTEAFDRLPPEED</sequence>